<dbReference type="PANTHER" id="PTHR14308">
    <property type="entry name" value="WAP FOUR-DISULFIDE CORE DOMAIN PROTEIN 1"/>
    <property type="match status" value="1"/>
</dbReference>
<evidence type="ECO:0000256" key="3">
    <source>
        <dbReference type="ARBA" id="ARBA00022690"/>
    </source>
</evidence>
<evidence type="ECO:0000256" key="5">
    <source>
        <dbReference type="ARBA" id="ARBA00022900"/>
    </source>
</evidence>
<evidence type="ECO:0000313" key="13">
    <source>
        <dbReference type="EMBL" id="KAG8513133.1"/>
    </source>
</evidence>
<dbReference type="GO" id="GO:0001558">
    <property type="term" value="P:regulation of cell growth"/>
    <property type="evidence" value="ECO:0007669"/>
    <property type="project" value="TreeGrafter"/>
</dbReference>
<comment type="caution">
    <text evidence="13">The sequence shown here is derived from an EMBL/GenBank/DDBJ whole genome shotgun (WGS) entry which is preliminary data.</text>
</comment>
<keyword evidence="5" id="KW-0722">Serine protease inhibitor</keyword>
<feature type="domain" description="WAP" evidence="12">
    <location>
        <begin position="110"/>
        <end position="159"/>
    </location>
</feature>
<feature type="region of interest" description="Disordered" evidence="11">
    <location>
        <begin position="366"/>
        <end position="399"/>
    </location>
</feature>
<keyword evidence="4" id="KW-0732">Signal</keyword>
<dbReference type="GO" id="GO:0005615">
    <property type="term" value="C:extracellular space"/>
    <property type="evidence" value="ECO:0007669"/>
    <property type="project" value="TreeGrafter"/>
</dbReference>
<dbReference type="FunFam" id="4.10.75.10:FF:000003">
    <property type="entry name" value="WAP four-disulfide core domain protein 1"/>
    <property type="match status" value="1"/>
</dbReference>
<proteinExistence type="predicted"/>
<evidence type="ECO:0000256" key="2">
    <source>
        <dbReference type="ARBA" id="ARBA00022525"/>
    </source>
</evidence>
<feature type="non-terminal residue" evidence="13">
    <location>
        <position position="1"/>
    </location>
</feature>
<dbReference type="SMART" id="SM00217">
    <property type="entry name" value="WAP"/>
    <property type="match status" value="1"/>
</dbReference>
<keyword evidence="3" id="KW-0646">Protease inhibitor</keyword>
<evidence type="ECO:0000313" key="14">
    <source>
        <dbReference type="Proteomes" id="UP000700334"/>
    </source>
</evidence>
<comment type="function">
    <text evidence="7">Has growth inhibitory activity.</text>
</comment>
<dbReference type="OrthoDB" id="5989673at2759"/>
<feature type="region of interest" description="Disordered" evidence="11">
    <location>
        <begin position="102"/>
        <end position="122"/>
    </location>
</feature>
<accession>A0A8J6A3H0</accession>
<dbReference type="EMBL" id="JAGFMF010011775">
    <property type="protein sequence ID" value="KAG8513133.1"/>
    <property type="molecule type" value="Genomic_DNA"/>
</dbReference>
<dbReference type="Proteomes" id="UP000700334">
    <property type="component" value="Unassembled WGS sequence"/>
</dbReference>
<dbReference type="InterPro" id="IPR036645">
    <property type="entry name" value="Elafin-like_sf"/>
</dbReference>
<dbReference type="InterPro" id="IPR042357">
    <property type="entry name" value="WFDC1"/>
</dbReference>
<evidence type="ECO:0000256" key="8">
    <source>
        <dbReference type="ARBA" id="ARBA00072704"/>
    </source>
</evidence>
<evidence type="ECO:0000256" key="6">
    <source>
        <dbReference type="ARBA" id="ARBA00023157"/>
    </source>
</evidence>
<evidence type="ECO:0000256" key="9">
    <source>
        <dbReference type="ARBA" id="ARBA00083271"/>
    </source>
</evidence>
<dbReference type="SUPFAM" id="SSF57256">
    <property type="entry name" value="Elafin-like"/>
    <property type="match status" value="1"/>
</dbReference>
<dbReference type="InterPro" id="IPR008197">
    <property type="entry name" value="WAP_dom"/>
</dbReference>
<gene>
    <name evidence="13" type="ORF">J0S82_004644</name>
</gene>
<sequence length="436" mass="47377">GRLKTRRVGRRRGGGMCWALTHDPRAQPSGAETVQPAARGLLPTHGTSSPNIWEEMPLTSRGVGSGQRKVVWALYFLLLLLEVSSAENVWKRALRSRLVEKSRAEVGAPRQPHADRCPPPPRSLPPGACQAVRCHADSECLQRRRCCYNGCTYACLEAVPPPPDWLVQPKPRWLGGNGWLLDGPEEALQAEACSTTEDGAEPLLCPTGYECHILSPGDVAKGIPNHGQCVRQRQQAGECGLPALPGSSLARSHGPHHGKLPPLEKATAPEPGQEPPAPLPCISFPVLTFAPSCCNDRNPSPLLPLESCRVTLLCREATLPFQELPRCDVVSAILQGHLTRARVATGGSRQEQDLWHKTRAQRWASRRAKTRMEAAAQGSRLGDRLGTRMRPGGPQGNTINTKCQNLELFAYAHLPPFSMPHTTAAVVSPPVSSWSE</sequence>
<dbReference type="GO" id="GO:0004867">
    <property type="term" value="F:serine-type endopeptidase inhibitor activity"/>
    <property type="evidence" value="ECO:0007669"/>
    <property type="project" value="UniProtKB-KW"/>
</dbReference>
<evidence type="ECO:0000259" key="12">
    <source>
        <dbReference type="PROSITE" id="PS51390"/>
    </source>
</evidence>
<organism evidence="13 14">
    <name type="scientific">Galemys pyrenaicus</name>
    <name type="common">Iberian desman</name>
    <name type="synonym">Pyrenean desman</name>
    <dbReference type="NCBI Taxonomy" id="202257"/>
    <lineage>
        <taxon>Eukaryota</taxon>
        <taxon>Metazoa</taxon>
        <taxon>Chordata</taxon>
        <taxon>Craniata</taxon>
        <taxon>Vertebrata</taxon>
        <taxon>Euteleostomi</taxon>
        <taxon>Mammalia</taxon>
        <taxon>Eutheria</taxon>
        <taxon>Laurasiatheria</taxon>
        <taxon>Eulipotyphla</taxon>
        <taxon>Talpidae</taxon>
        <taxon>Galemys</taxon>
    </lineage>
</organism>
<reference evidence="13" key="1">
    <citation type="journal article" date="2021" name="Evol. Appl.">
        <title>The genome of the Pyrenean desman and the effects of bottlenecks and inbreeding on the genomic landscape of an endangered species.</title>
        <authorList>
            <person name="Escoda L."/>
            <person name="Castresana J."/>
        </authorList>
    </citation>
    <scope>NUCLEOTIDE SEQUENCE</scope>
    <source>
        <strain evidence="13">IBE-C5619</strain>
    </source>
</reference>
<protein>
    <recommendedName>
        <fullName evidence="8">WAP four-disulfide core domain protein 1</fullName>
    </recommendedName>
    <alternativeName>
        <fullName evidence="9">Prostate stromal protein ps20</fullName>
    </alternativeName>
    <alternativeName>
        <fullName evidence="10">ps20 growth inhibitor</fullName>
    </alternativeName>
</protein>
<keyword evidence="2" id="KW-0964">Secreted</keyword>
<name>A0A8J6A3H0_GALPY</name>
<dbReference type="PROSITE" id="PS51390">
    <property type="entry name" value="WAP"/>
    <property type="match status" value="1"/>
</dbReference>
<evidence type="ECO:0000256" key="11">
    <source>
        <dbReference type="SAM" id="MobiDB-lite"/>
    </source>
</evidence>
<evidence type="ECO:0000256" key="1">
    <source>
        <dbReference type="ARBA" id="ARBA00004613"/>
    </source>
</evidence>
<evidence type="ECO:0000256" key="7">
    <source>
        <dbReference type="ARBA" id="ARBA00056452"/>
    </source>
</evidence>
<comment type="subcellular location">
    <subcellularLocation>
        <location evidence="1">Secreted</location>
    </subcellularLocation>
</comment>
<dbReference type="Gene3D" id="4.10.75.10">
    <property type="entry name" value="Elafin-like"/>
    <property type="match status" value="1"/>
</dbReference>
<keyword evidence="6" id="KW-1015">Disulfide bond</keyword>
<dbReference type="PANTHER" id="PTHR14308:SF0">
    <property type="entry name" value="WAP FOUR-DISULFIDE CORE DOMAIN PROTEIN 1"/>
    <property type="match status" value="1"/>
</dbReference>
<dbReference type="AlphaFoldDB" id="A0A8J6A3H0"/>
<dbReference type="Pfam" id="PF00095">
    <property type="entry name" value="WAP"/>
    <property type="match status" value="1"/>
</dbReference>
<keyword evidence="14" id="KW-1185">Reference proteome</keyword>
<evidence type="ECO:0000256" key="4">
    <source>
        <dbReference type="ARBA" id="ARBA00022729"/>
    </source>
</evidence>
<evidence type="ECO:0000256" key="10">
    <source>
        <dbReference type="ARBA" id="ARBA00083710"/>
    </source>
</evidence>
<feature type="region of interest" description="Disordered" evidence="11">
    <location>
        <begin position="250"/>
        <end position="276"/>
    </location>
</feature>